<dbReference type="Proteomes" id="UP001597307">
    <property type="component" value="Unassembled WGS sequence"/>
</dbReference>
<dbReference type="InterPro" id="IPR012340">
    <property type="entry name" value="NA-bd_OB-fold"/>
</dbReference>
<dbReference type="EMBL" id="JBHUGA010000002">
    <property type="protein sequence ID" value="MFD1845074.1"/>
    <property type="molecule type" value="Genomic_DNA"/>
</dbReference>
<accession>A0ABW4Q1I5</accession>
<organism evidence="4 5">
    <name type="scientific">Arthrobacter flavus</name>
    <dbReference type="NCBI Taxonomy" id="95172"/>
    <lineage>
        <taxon>Bacteria</taxon>
        <taxon>Bacillati</taxon>
        <taxon>Actinomycetota</taxon>
        <taxon>Actinomycetes</taxon>
        <taxon>Micrococcales</taxon>
        <taxon>Micrococcaceae</taxon>
        <taxon>Arthrobacter</taxon>
    </lineage>
</organism>
<dbReference type="RefSeq" id="WP_343877049.1">
    <property type="nucleotide sequence ID" value="NZ_BAAAIJ010000002.1"/>
</dbReference>
<dbReference type="PROSITE" id="PS50935">
    <property type="entry name" value="SSB"/>
    <property type="match status" value="1"/>
</dbReference>
<dbReference type="InterPro" id="IPR000424">
    <property type="entry name" value="Primosome_PriB/ssb"/>
</dbReference>
<dbReference type="Pfam" id="PF00436">
    <property type="entry name" value="SSB"/>
    <property type="match status" value="1"/>
</dbReference>
<sequence>MSDNITVRGYVATDVKSGVAVSGLAYASFRMCSTERRFDRNTSSWADGQTNWYAVSMFRQLATNAGVSIRKGDKVVVSGRLRVRPWIREDGRTGTSVDIDAETVGHDLMWGTAHFHRTSSDRTGGETSTAGDPSDVQDSDVDDPRVDQATGEIMDKSGGYPAPSEGPAADAEDAGDPSGSGDSSPEAGRELSDAPF</sequence>
<evidence type="ECO:0000256" key="2">
    <source>
        <dbReference type="PROSITE-ProRule" id="PRU00252"/>
    </source>
</evidence>
<dbReference type="GO" id="GO:0003677">
    <property type="term" value="F:DNA binding"/>
    <property type="evidence" value="ECO:0007669"/>
    <property type="project" value="UniProtKB-KW"/>
</dbReference>
<dbReference type="Gene3D" id="2.40.50.140">
    <property type="entry name" value="Nucleic acid-binding proteins"/>
    <property type="match status" value="1"/>
</dbReference>
<evidence type="ECO:0000256" key="1">
    <source>
        <dbReference type="ARBA" id="ARBA00023125"/>
    </source>
</evidence>
<dbReference type="SUPFAM" id="SSF50249">
    <property type="entry name" value="Nucleic acid-binding proteins"/>
    <property type="match status" value="1"/>
</dbReference>
<proteinExistence type="predicted"/>
<keyword evidence="1 2" id="KW-0238">DNA-binding</keyword>
<keyword evidence="5" id="KW-1185">Reference proteome</keyword>
<feature type="region of interest" description="Disordered" evidence="3">
    <location>
        <begin position="116"/>
        <end position="196"/>
    </location>
</feature>
<evidence type="ECO:0000313" key="4">
    <source>
        <dbReference type="EMBL" id="MFD1845074.1"/>
    </source>
</evidence>
<feature type="compositionally biased region" description="Basic and acidic residues" evidence="3">
    <location>
        <begin position="187"/>
        <end position="196"/>
    </location>
</feature>
<name>A0ABW4Q1I5_9MICC</name>
<evidence type="ECO:0000313" key="5">
    <source>
        <dbReference type="Proteomes" id="UP001597307"/>
    </source>
</evidence>
<feature type="compositionally biased region" description="Low complexity" evidence="3">
    <location>
        <begin position="176"/>
        <end position="186"/>
    </location>
</feature>
<comment type="caution">
    <text evidence="4">The sequence shown here is derived from an EMBL/GenBank/DDBJ whole genome shotgun (WGS) entry which is preliminary data.</text>
</comment>
<gene>
    <name evidence="4" type="ORF">ACFSFX_00475</name>
</gene>
<dbReference type="CDD" id="cd04496">
    <property type="entry name" value="SSB_OBF"/>
    <property type="match status" value="1"/>
</dbReference>
<evidence type="ECO:0000256" key="3">
    <source>
        <dbReference type="SAM" id="MobiDB-lite"/>
    </source>
</evidence>
<protein>
    <submittedName>
        <fullName evidence="4">Single-stranded DNA-binding protein</fullName>
    </submittedName>
</protein>
<reference evidence="5" key="1">
    <citation type="journal article" date="2019" name="Int. J. Syst. Evol. Microbiol.">
        <title>The Global Catalogue of Microorganisms (GCM) 10K type strain sequencing project: providing services to taxonomists for standard genome sequencing and annotation.</title>
        <authorList>
            <consortium name="The Broad Institute Genomics Platform"/>
            <consortium name="The Broad Institute Genome Sequencing Center for Infectious Disease"/>
            <person name="Wu L."/>
            <person name="Ma J."/>
        </authorList>
    </citation>
    <scope>NUCLEOTIDE SEQUENCE [LARGE SCALE GENOMIC DNA]</scope>
    <source>
        <strain evidence="5">JCM 11496</strain>
    </source>
</reference>